<dbReference type="GO" id="GO:0005840">
    <property type="term" value="C:ribosome"/>
    <property type="evidence" value="ECO:0007669"/>
    <property type="project" value="UniProtKB-KW"/>
</dbReference>
<evidence type="ECO:0000256" key="1">
    <source>
        <dbReference type="ARBA" id="ARBA00010761"/>
    </source>
</evidence>
<accession>A0A2R4A3Q2</accession>
<gene>
    <name evidence="4" type="primary">rps3</name>
</gene>
<comment type="similarity">
    <text evidence="1">Belongs to the universal ribosomal protein uS3 family.</text>
</comment>
<keyword evidence="4" id="KW-0496">Mitochondrion</keyword>
<keyword evidence="3" id="KW-0687">Ribonucleoprotein</keyword>
<evidence type="ECO:0000256" key="3">
    <source>
        <dbReference type="ARBA" id="ARBA00023274"/>
    </source>
</evidence>
<sequence>MGQKTNPNILRLGKVKEWKSKYIEKKSTESCAIIFQDLEIKKFIFHLFAKNEFKVQNCRIYYSESSMHIYISYYNFLVTNKKVKLKLINSYSKKFQNKALSIEKANAKKQLYLAKTYKKKFSHQTQKELLQNHYFLYQKTQRLEAINSFKVYGDTRHHKTFSKHHANLFISKLLKGLTLFTKKKHNIFLNLKQVNKETSCLQKTSKKNKYKLKKNLAKLRKFQSNEFFKKGLNMLHTFIINTQNAIFLAEFIASYLKKLKRPNFFLRFLKIALKMFLNKKFSKFERIQIKIKGRFNGAPRSSHKYINIGRNIPVLTIDSNIDYGESTAYTSNGTFGIKIWTYATTYKKRLC</sequence>
<name>A0A2R4A3Q2_9STRA</name>
<keyword evidence="2 4" id="KW-0689">Ribosomal protein</keyword>
<organism evidence="4">
    <name type="scientific">Halamphora calidilacuna</name>
    <dbReference type="NCBI Taxonomy" id="2133758"/>
    <lineage>
        <taxon>Eukaryota</taxon>
        <taxon>Sar</taxon>
        <taxon>Stramenopiles</taxon>
        <taxon>Ochrophyta</taxon>
        <taxon>Bacillariophyta</taxon>
        <taxon>Bacillariophyceae</taxon>
        <taxon>Bacillariophycidae</taxon>
        <taxon>Naviculales</taxon>
        <taxon>Amphipleuraceae</taxon>
        <taxon>Halamphora</taxon>
    </lineage>
</organism>
<geneLocation type="mitochondrion" evidence="4"/>
<dbReference type="GO" id="GO:1990904">
    <property type="term" value="C:ribonucleoprotein complex"/>
    <property type="evidence" value="ECO:0007669"/>
    <property type="project" value="UniProtKB-KW"/>
</dbReference>
<evidence type="ECO:0000256" key="2">
    <source>
        <dbReference type="ARBA" id="ARBA00022980"/>
    </source>
</evidence>
<dbReference type="SUPFAM" id="SSF54814">
    <property type="entry name" value="Prokaryotic type KH domain (KH-domain type II)"/>
    <property type="match status" value="1"/>
</dbReference>
<dbReference type="SUPFAM" id="SSF54821">
    <property type="entry name" value="Ribosomal protein S3 C-terminal domain"/>
    <property type="match status" value="1"/>
</dbReference>
<dbReference type="AlphaFoldDB" id="A0A2R4A3Q2"/>
<reference evidence="4" key="1">
    <citation type="submission" date="2017-09" db="EMBL/GenBank/DDBJ databases">
        <title>Your Publication.</title>
        <authorList>
            <person name="Keepers K.G."/>
            <person name="Pogoda C.S."/>
            <person name="Hamsher S.E."/>
            <person name="Stepanek J.G."/>
            <person name="Kane N.C."/>
            <person name="Kociolek J.P."/>
        </authorList>
    </citation>
    <scope>NUCLEOTIDE SEQUENCE</scope>
</reference>
<dbReference type="InterPro" id="IPR009019">
    <property type="entry name" value="KH_sf_prok-type"/>
</dbReference>
<dbReference type="Gene3D" id="3.30.1140.32">
    <property type="entry name" value="Ribosomal protein S3, C-terminal domain"/>
    <property type="match status" value="1"/>
</dbReference>
<dbReference type="GO" id="GO:0003723">
    <property type="term" value="F:RNA binding"/>
    <property type="evidence" value="ECO:0007669"/>
    <property type="project" value="InterPro"/>
</dbReference>
<proteinExistence type="inferred from homology"/>
<protein>
    <submittedName>
        <fullName evidence="4">Ribosomal protein S3</fullName>
    </submittedName>
</protein>
<dbReference type="EMBL" id="MF997424">
    <property type="protein sequence ID" value="AVR57683.1"/>
    <property type="molecule type" value="Genomic_DNA"/>
</dbReference>
<evidence type="ECO:0000313" key="4">
    <source>
        <dbReference type="EMBL" id="AVR57683.1"/>
    </source>
</evidence>
<dbReference type="InterPro" id="IPR036419">
    <property type="entry name" value="Ribosomal_S3_C_sf"/>
</dbReference>